<dbReference type="SUPFAM" id="SSF143744">
    <property type="entry name" value="GlcG-like"/>
    <property type="match status" value="1"/>
</dbReference>
<dbReference type="PANTHER" id="PTHR34309:SF1">
    <property type="entry name" value="PROTEIN GLCG"/>
    <property type="match status" value="1"/>
</dbReference>
<evidence type="ECO:0000313" key="2">
    <source>
        <dbReference type="Proteomes" id="UP000606044"/>
    </source>
</evidence>
<dbReference type="InterPro" id="IPR052517">
    <property type="entry name" value="GlcG_carb_metab_protein"/>
</dbReference>
<dbReference type="Gene3D" id="3.30.450.150">
    <property type="entry name" value="Haem-degrading domain"/>
    <property type="match status" value="1"/>
</dbReference>
<name>A0A917CEE3_9HYPH</name>
<dbReference type="PANTHER" id="PTHR34309">
    <property type="entry name" value="SLR1406 PROTEIN"/>
    <property type="match status" value="1"/>
</dbReference>
<accession>A0A917CEE3</accession>
<comment type="caution">
    <text evidence="1">The sequence shown here is derived from an EMBL/GenBank/DDBJ whole genome shotgun (WGS) entry which is preliminary data.</text>
</comment>
<dbReference type="EMBL" id="BMCT01000010">
    <property type="protein sequence ID" value="GGF85668.1"/>
    <property type="molecule type" value="Genomic_DNA"/>
</dbReference>
<dbReference type="Pfam" id="PF03928">
    <property type="entry name" value="HbpS-like"/>
    <property type="match status" value="1"/>
</dbReference>
<evidence type="ECO:0000313" key="1">
    <source>
        <dbReference type="EMBL" id="GGF85668.1"/>
    </source>
</evidence>
<dbReference type="AlphaFoldDB" id="A0A917CEE3"/>
<gene>
    <name evidence="1" type="ORF">GCM10007301_51910</name>
</gene>
<reference evidence="1" key="2">
    <citation type="submission" date="2020-09" db="EMBL/GenBank/DDBJ databases">
        <authorList>
            <person name="Sun Q."/>
            <person name="Sedlacek I."/>
        </authorList>
    </citation>
    <scope>NUCLEOTIDE SEQUENCE</scope>
    <source>
        <strain evidence="1">CCM 7897</strain>
    </source>
</reference>
<sequence>MDLCGLLQVEFKMSSNDLVINHASVSYSGASLAVEGAVSKAIAIGAPECIAVVNQAGELLAFACMDGAATLALEPAIAKAKTAASLGMPTGALPQEFGANLAAASAGAIVNLGGGLPIVFGGAVIGAIGVGSGTTEQDVAVAQAGREAVLAALGGAA</sequence>
<evidence type="ECO:0008006" key="3">
    <source>
        <dbReference type="Google" id="ProtNLM"/>
    </source>
</evidence>
<dbReference type="InterPro" id="IPR005624">
    <property type="entry name" value="PduO/GlcC-like"/>
</dbReference>
<dbReference type="Proteomes" id="UP000606044">
    <property type="component" value="Unassembled WGS sequence"/>
</dbReference>
<reference evidence="1" key="1">
    <citation type="journal article" date="2014" name="Int. J. Syst. Evol. Microbiol.">
        <title>Complete genome sequence of Corynebacterium casei LMG S-19264T (=DSM 44701T), isolated from a smear-ripened cheese.</title>
        <authorList>
            <consortium name="US DOE Joint Genome Institute (JGI-PGF)"/>
            <person name="Walter F."/>
            <person name="Albersmeier A."/>
            <person name="Kalinowski J."/>
            <person name="Ruckert C."/>
        </authorList>
    </citation>
    <scope>NUCLEOTIDE SEQUENCE</scope>
    <source>
        <strain evidence="1">CCM 7897</strain>
    </source>
</reference>
<protein>
    <recommendedName>
        <fullName evidence="3">Heme-binding protein</fullName>
    </recommendedName>
</protein>
<proteinExistence type="predicted"/>
<organism evidence="1 2">
    <name type="scientific">Azorhizobium oxalatiphilum</name>
    <dbReference type="NCBI Taxonomy" id="980631"/>
    <lineage>
        <taxon>Bacteria</taxon>
        <taxon>Pseudomonadati</taxon>
        <taxon>Pseudomonadota</taxon>
        <taxon>Alphaproteobacteria</taxon>
        <taxon>Hyphomicrobiales</taxon>
        <taxon>Xanthobacteraceae</taxon>
        <taxon>Azorhizobium</taxon>
    </lineage>
</organism>
<dbReference type="InterPro" id="IPR038084">
    <property type="entry name" value="PduO/GlcC-like_sf"/>
</dbReference>
<keyword evidence="2" id="KW-1185">Reference proteome</keyword>